<gene>
    <name evidence="3" type="ORF">IV203_002841</name>
</gene>
<name>A0A9K3PNQ7_9STRA</name>
<dbReference type="EMBL" id="JAGRRH010000016">
    <property type="protein sequence ID" value="KAG7353486.1"/>
    <property type="molecule type" value="Genomic_DNA"/>
</dbReference>
<keyword evidence="2" id="KW-0812">Transmembrane</keyword>
<feature type="compositionally biased region" description="Low complexity" evidence="1">
    <location>
        <begin position="90"/>
        <end position="99"/>
    </location>
</feature>
<evidence type="ECO:0000256" key="1">
    <source>
        <dbReference type="SAM" id="MobiDB-lite"/>
    </source>
</evidence>
<dbReference type="Proteomes" id="UP000693970">
    <property type="component" value="Unassembled WGS sequence"/>
</dbReference>
<keyword evidence="2" id="KW-0472">Membrane</keyword>
<keyword evidence="2" id="KW-1133">Transmembrane helix</keyword>
<comment type="caution">
    <text evidence="3">The sequence shown here is derived from an EMBL/GenBank/DDBJ whole genome shotgun (WGS) entry which is preliminary data.</text>
</comment>
<organism evidence="3 4">
    <name type="scientific">Nitzschia inconspicua</name>
    <dbReference type="NCBI Taxonomy" id="303405"/>
    <lineage>
        <taxon>Eukaryota</taxon>
        <taxon>Sar</taxon>
        <taxon>Stramenopiles</taxon>
        <taxon>Ochrophyta</taxon>
        <taxon>Bacillariophyta</taxon>
        <taxon>Bacillariophyceae</taxon>
        <taxon>Bacillariophycidae</taxon>
        <taxon>Bacillariales</taxon>
        <taxon>Bacillariaceae</taxon>
        <taxon>Nitzschia</taxon>
    </lineage>
</organism>
<evidence type="ECO:0000313" key="4">
    <source>
        <dbReference type="Proteomes" id="UP000693970"/>
    </source>
</evidence>
<feature type="compositionally biased region" description="Basic residues" evidence="1">
    <location>
        <begin position="114"/>
        <end position="126"/>
    </location>
</feature>
<reference evidence="3" key="1">
    <citation type="journal article" date="2021" name="Sci. Rep.">
        <title>Diploid genomic architecture of Nitzschia inconspicua, an elite biomass production diatom.</title>
        <authorList>
            <person name="Oliver A."/>
            <person name="Podell S."/>
            <person name="Pinowska A."/>
            <person name="Traller J.C."/>
            <person name="Smith S.R."/>
            <person name="McClure R."/>
            <person name="Beliaev A."/>
            <person name="Bohutskyi P."/>
            <person name="Hill E.A."/>
            <person name="Rabines A."/>
            <person name="Zheng H."/>
            <person name="Allen L.Z."/>
            <person name="Kuo A."/>
            <person name="Grigoriev I.V."/>
            <person name="Allen A.E."/>
            <person name="Hazlebeck D."/>
            <person name="Allen E.E."/>
        </authorList>
    </citation>
    <scope>NUCLEOTIDE SEQUENCE</scope>
    <source>
        <strain evidence="3">Hildebrandi</strain>
    </source>
</reference>
<accession>A0A9K3PNQ7</accession>
<reference evidence="3" key="2">
    <citation type="submission" date="2021-04" db="EMBL/GenBank/DDBJ databases">
        <authorList>
            <person name="Podell S."/>
        </authorList>
    </citation>
    <scope>NUCLEOTIDE SEQUENCE</scope>
    <source>
        <strain evidence="3">Hildebrandi</strain>
    </source>
</reference>
<protein>
    <recommendedName>
        <fullName evidence="5">Transmembrane protein</fullName>
    </recommendedName>
</protein>
<sequence length="126" mass="13563">MSVIEVPAPVVTTATETDDFHHFNNLTSRTSISDMDFVPPELQLPLVIVIGLLGFLAVLGFSKLSAKSDSKLTNNNKKKTAVPSSPAPSTPTTRSSGTPLEQKTGTIMTPAGRRSARIARTRRKED</sequence>
<dbReference type="AlphaFoldDB" id="A0A9K3PNQ7"/>
<feature type="transmembrane region" description="Helical" evidence="2">
    <location>
        <begin position="42"/>
        <end position="61"/>
    </location>
</feature>
<keyword evidence="4" id="KW-1185">Reference proteome</keyword>
<evidence type="ECO:0000256" key="2">
    <source>
        <dbReference type="SAM" id="Phobius"/>
    </source>
</evidence>
<evidence type="ECO:0000313" key="3">
    <source>
        <dbReference type="EMBL" id="KAG7353486.1"/>
    </source>
</evidence>
<proteinExistence type="predicted"/>
<evidence type="ECO:0008006" key="5">
    <source>
        <dbReference type="Google" id="ProtNLM"/>
    </source>
</evidence>
<feature type="region of interest" description="Disordered" evidence="1">
    <location>
        <begin position="69"/>
        <end position="126"/>
    </location>
</feature>